<gene>
    <name evidence="2" type="ORF">ALTATR162_LOCUS4313</name>
</gene>
<dbReference type="Pfam" id="PF14200">
    <property type="entry name" value="RicinB_lectin_2"/>
    <property type="match status" value="1"/>
</dbReference>
<protein>
    <recommendedName>
        <fullName evidence="1">Ricin B lectin domain-containing protein</fullName>
    </recommendedName>
</protein>
<accession>A0A8J2N4S8</accession>
<dbReference type="Gene3D" id="2.80.10.50">
    <property type="match status" value="1"/>
</dbReference>
<dbReference type="GeneID" id="67015967"/>
<proteinExistence type="predicted"/>
<dbReference type="InterPro" id="IPR035992">
    <property type="entry name" value="Ricin_B-like_lectins"/>
</dbReference>
<evidence type="ECO:0000313" key="3">
    <source>
        <dbReference type="Proteomes" id="UP000676310"/>
    </source>
</evidence>
<feature type="domain" description="Ricin B lectin" evidence="1">
    <location>
        <begin position="46"/>
        <end position="133"/>
    </location>
</feature>
<keyword evidence="3" id="KW-1185">Reference proteome</keyword>
<evidence type="ECO:0000313" key="2">
    <source>
        <dbReference type="EMBL" id="CAG5156516.1"/>
    </source>
</evidence>
<name>A0A8J2N4S8_9PLEO</name>
<dbReference type="SUPFAM" id="SSF50370">
    <property type="entry name" value="Ricin B-like lectins"/>
    <property type="match status" value="1"/>
</dbReference>
<dbReference type="RefSeq" id="XP_043167859.1">
    <property type="nucleotide sequence ID" value="XM_043311924.1"/>
</dbReference>
<comment type="caution">
    <text evidence="2">The sequence shown here is derived from an EMBL/GenBank/DDBJ whole genome shotgun (WGS) entry which is preliminary data.</text>
</comment>
<dbReference type="AlphaFoldDB" id="A0A8J2N4S8"/>
<evidence type="ECO:0000259" key="1">
    <source>
        <dbReference type="Pfam" id="PF14200"/>
    </source>
</evidence>
<reference evidence="2" key="1">
    <citation type="submission" date="2021-05" db="EMBL/GenBank/DDBJ databases">
        <authorList>
            <person name="Stam R."/>
        </authorList>
    </citation>
    <scope>NUCLEOTIDE SEQUENCE</scope>
    <source>
        <strain evidence="2">CS162</strain>
    </source>
</reference>
<dbReference type="OrthoDB" id="4476188at2759"/>
<dbReference type="Proteomes" id="UP000676310">
    <property type="component" value="Unassembled WGS sequence"/>
</dbReference>
<sequence length="149" mass="16266">MSNYLVPGTYEILPKHNPEMSLNAWEGATTPGTPIKLYMRMPTSNNTHFNIVPAGSGYESHIICAKSGLYLCMNGIDRQITTEMRPPTDNNIRWVLESVGDDAYAINSCSDGGNAQLNVRGANRDIGAEVITWVVSPDAAHAQFILKAI</sequence>
<dbReference type="InterPro" id="IPR000772">
    <property type="entry name" value="Ricin_B_lectin"/>
</dbReference>
<organism evidence="2 3">
    <name type="scientific">Alternaria atra</name>
    <dbReference type="NCBI Taxonomy" id="119953"/>
    <lineage>
        <taxon>Eukaryota</taxon>
        <taxon>Fungi</taxon>
        <taxon>Dikarya</taxon>
        <taxon>Ascomycota</taxon>
        <taxon>Pezizomycotina</taxon>
        <taxon>Dothideomycetes</taxon>
        <taxon>Pleosporomycetidae</taxon>
        <taxon>Pleosporales</taxon>
        <taxon>Pleosporineae</taxon>
        <taxon>Pleosporaceae</taxon>
        <taxon>Alternaria</taxon>
        <taxon>Alternaria sect. Ulocladioides</taxon>
    </lineage>
</organism>
<dbReference type="EMBL" id="CAJRGZ010000017">
    <property type="protein sequence ID" value="CAG5156516.1"/>
    <property type="molecule type" value="Genomic_DNA"/>
</dbReference>